<dbReference type="GO" id="GO:0006351">
    <property type="term" value="P:DNA-templated transcription"/>
    <property type="evidence" value="ECO:0007669"/>
    <property type="project" value="InterPro"/>
</dbReference>
<name>A0AAV9HBH6_9PEZI</name>
<keyword evidence="2" id="KW-0862">Zinc</keyword>
<dbReference type="Gene3D" id="4.10.240.10">
    <property type="entry name" value="Zn(2)-C6 fungal-type DNA-binding domain"/>
    <property type="match status" value="1"/>
</dbReference>
<evidence type="ECO:0000313" key="9">
    <source>
        <dbReference type="EMBL" id="KAK4458404.1"/>
    </source>
</evidence>
<feature type="region of interest" description="Disordered" evidence="7">
    <location>
        <begin position="105"/>
        <end position="124"/>
    </location>
</feature>
<dbReference type="Pfam" id="PF00172">
    <property type="entry name" value="Zn_clus"/>
    <property type="match status" value="1"/>
</dbReference>
<dbReference type="EMBL" id="MU865071">
    <property type="protein sequence ID" value="KAK4458404.1"/>
    <property type="molecule type" value="Genomic_DNA"/>
</dbReference>
<evidence type="ECO:0000256" key="4">
    <source>
        <dbReference type="ARBA" id="ARBA00023125"/>
    </source>
</evidence>
<dbReference type="Proteomes" id="UP001321749">
    <property type="component" value="Unassembled WGS sequence"/>
</dbReference>
<dbReference type="InterPro" id="IPR051430">
    <property type="entry name" value="Fungal_TF_Env_Response"/>
</dbReference>
<dbReference type="PANTHER" id="PTHR31944:SF131">
    <property type="entry name" value="HEME-RESPONSIVE ZINC FINGER TRANSCRIPTION FACTOR HAP1"/>
    <property type="match status" value="1"/>
</dbReference>
<feature type="region of interest" description="Disordered" evidence="7">
    <location>
        <begin position="1"/>
        <end position="36"/>
    </location>
</feature>
<reference evidence="9" key="2">
    <citation type="submission" date="2023-06" db="EMBL/GenBank/DDBJ databases">
        <authorList>
            <consortium name="Lawrence Berkeley National Laboratory"/>
            <person name="Mondo S.J."/>
            <person name="Hensen N."/>
            <person name="Bonometti L."/>
            <person name="Westerberg I."/>
            <person name="Brannstrom I.O."/>
            <person name="Guillou S."/>
            <person name="Cros-Aarteil S."/>
            <person name="Calhoun S."/>
            <person name="Haridas S."/>
            <person name="Kuo A."/>
            <person name="Pangilinan J."/>
            <person name="Riley R."/>
            <person name="Labutti K."/>
            <person name="Andreopoulos B."/>
            <person name="Lipzen A."/>
            <person name="Chen C."/>
            <person name="Yanf M."/>
            <person name="Daum C."/>
            <person name="Ng V."/>
            <person name="Clum A."/>
            <person name="Steindorff A."/>
            <person name="Ohm R."/>
            <person name="Martin F."/>
            <person name="Silar P."/>
            <person name="Natvig D."/>
            <person name="Lalanne C."/>
            <person name="Gautier V."/>
            <person name="Ament-Velasquez S.L."/>
            <person name="Kruys A."/>
            <person name="Hutchinson M.I."/>
            <person name="Powell A.J."/>
            <person name="Barry K."/>
            <person name="Miller A.N."/>
            <person name="Grigoriev I.V."/>
            <person name="Debuchy R."/>
            <person name="Gladieux P."/>
            <person name="Thoren M.H."/>
            <person name="Johannesson H."/>
        </authorList>
    </citation>
    <scope>NUCLEOTIDE SEQUENCE</scope>
    <source>
        <strain evidence="9">PSN324</strain>
    </source>
</reference>
<evidence type="ECO:0000256" key="6">
    <source>
        <dbReference type="ARBA" id="ARBA00023242"/>
    </source>
</evidence>
<evidence type="ECO:0000259" key="8">
    <source>
        <dbReference type="PROSITE" id="PS50048"/>
    </source>
</evidence>
<gene>
    <name evidence="9" type="ORF">QBC42DRAFT_314854</name>
</gene>
<feature type="compositionally biased region" description="Basic and acidic residues" evidence="7">
    <location>
        <begin position="111"/>
        <end position="123"/>
    </location>
</feature>
<dbReference type="InterPro" id="IPR007219">
    <property type="entry name" value="XnlR_reg_dom"/>
</dbReference>
<dbReference type="SUPFAM" id="SSF57701">
    <property type="entry name" value="Zn2/Cys6 DNA-binding domain"/>
    <property type="match status" value="1"/>
</dbReference>
<keyword evidence="1" id="KW-0479">Metal-binding</keyword>
<keyword evidence="10" id="KW-1185">Reference proteome</keyword>
<evidence type="ECO:0000313" key="10">
    <source>
        <dbReference type="Proteomes" id="UP001321749"/>
    </source>
</evidence>
<accession>A0AAV9HBH6</accession>
<keyword evidence="3" id="KW-0805">Transcription regulation</keyword>
<evidence type="ECO:0000256" key="5">
    <source>
        <dbReference type="ARBA" id="ARBA00023163"/>
    </source>
</evidence>
<feature type="region of interest" description="Disordered" evidence="7">
    <location>
        <begin position="133"/>
        <end position="201"/>
    </location>
</feature>
<protein>
    <submittedName>
        <fullName evidence="9">Fungal-specific transcription factor domain-containing protein</fullName>
    </submittedName>
</protein>
<feature type="compositionally biased region" description="Low complexity" evidence="7">
    <location>
        <begin position="150"/>
        <end position="168"/>
    </location>
</feature>
<dbReference type="CDD" id="cd12148">
    <property type="entry name" value="fungal_TF_MHR"/>
    <property type="match status" value="1"/>
</dbReference>
<dbReference type="PROSITE" id="PS00463">
    <property type="entry name" value="ZN2_CY6_FUNGAL_1"/>
    <property type="match status" value="1"/>
</dbReference>
<keyword evidence="5" id="KW-0804">Transcription</keyword>
<dbReference type="GO" id="GO:0001228">
    <property type="term" value="F:DNA-binding transcription activator activity, RNA polymerase II-specific"/>
    <property type="evidence" value="ECO:0007669"/>
    <property type="project" value="TreeGrafter"/>
</dbReference>
<dbReference type="InterPro" id="IPR036864">
    <property type="entry name" value="Zn2-C6_fun-type_DNA-bd_sf"/>
</dbReference>
<feature type="compositionally biased region" description="Acidic residues" evidence="7">
    <location>
        <begin position="1"/>
        <end position="11"/>
    </location>
</feature>
<sequence length="862" mass="93355">MVMDVEMDTDMDAATPAPAPTTPTASGGLNKLTEPRRRNRPALSCIQCRTRKIRCDRNEPCASCLKSKIVNCTYEEARRPKPRLWRLSPAPTAAGGAAAATAASAASAASHRSDSSPSAEERLGAGSGYTFREVSLAPAPPGHQSGASNAPYATGSATTSTPSGEPTSAPSPAPPRVNVVDLGPGTSAPLGSHGNGHHGIHSANSTAALAERVQQLEQQLADALKRPDHGPHNPHSSYPTPVSSHGAASKVFGAGCLVDGDKLFPLIISITNKIASDHTSDIYFLLKKCKDLCKAIKSQKTPTHVRAQVGGDIPSEGIARRLVEAYFRTFEGVYRVLHQPTFWREYRAYWESPGAARPAFVVQLQLCMAIGTCFQDDVTSLRRSAVQWIYEAQAWLVAPCEKPRIDLTLIQIMCLLHLARETCGVDSDLTWIGAGSLLRTAMYIGLHRDPDHLGLPGMSVLRAEMRRRLWATVLEISLQSSLDSGGPPLILPSDFDTRQPSNYDDDQLTDDGKPAPAPRSPGAFTQTTVQLALLRSFSTRLAIAQYTNHFKSPATYEETLKWNSELTAACRALSATIQQSYDPAGILPRRLSLFQLRLAEHMVHRFFLALNHPWLGSAQNNPAYYFARKMCVETSLKLYRAFATGSPAGDSGTASPTDDFTRLSTCGYGAFRSVPTLAVLTICLELLWQVQEDRSFRQSMNIDNALERSGSVSDPDVGAPVCASIGSGAAPRQDLLEAVKYSIGWSIRRIKMGETNIKGYLIYSALLSQVQAIQRGASDSDAEQHVLLSIVENLEECYHLLKEAAGGNLSMASMTGVLNGGHGGFEDVKPRWGEDCGLHDTFCHSGFDSIFNFHDADFFIGT</sequence>
<feature type="region of interest" description="Disordered" evidence="7">
    <location>
        <begin position="225"/>
        <end position="244"/>
    </location>
</feature>
<feature type="region of interest" description="Disordered" evidence="7">
    <location>
        <begin position="485"/>
        <end position="523"/>
    </location>
</feature>
<evidence type="ECO:0000256" key="3">
    <source>
        <dbReference type="ARBA" id="ARBA00023015"/>
    </source>
</evidence>
<dbReference type="GO" id="GO:0000978">
    <property type="term" value="F:RNA polymerase II cis-regulatory region sequence-specific DNA binding"/>
    <property type="evidence" value="ECO:0007669"/>
    <property type="project" value="TreeGrafter"/>
</dbReference>
<proteinExistence type="predicted"/>
<evidence type="ECO:0000256" key="1">
    <source>
        <dbReference type="ARBA" id="ARBA00022723"/>
    </source>
</evidence>
<keyword evidence="6" id="KW-0539">Nucleus</keyword>
<dbReference type="CDD" id="cd00067">
    <property type="entry name" value="GAL4"/>
    <property type="match status" value="1"/>
</dbReference>
<feature type="compositionally biased region" description="Polar residues" evidence="7">
    <location>
        <begin position="234"/>
        <end position="243"/>
    </location>
</feature>
<dbReference type="Pfam" id="PF04082">
    <property type="entry name" value="Fungal_trans"/>
    <property type="match status" value="1"/>
</dbReference>
<keyword evidence="4" id="KW-0238">DNA-binding</keyword>
<dbReference type="InterPro" id="IPR001138">
    <property type="entry name" value="Zn2Cys6_DnaBD"/>
</dbReference>
<dbReference type="SMART" id="SM00906">
    <property type="entry name" value="Fungal_trans"/>
    <property type="match status" value="1"/>
</dbReference>
<dbReference type="GO" id="GO:0008270">
    <property type="term" value="F:zinc ion binding"/>
    <property type="evidence" value="ECO:0007669"/>
    <property type="project" value="InterPro"/>
</dbReference>
<dbReference type="SMART" id="SM00066">
    <property type="entry name" value="GAL4"/>
    <property type="match status" value="1"/>
</dbReference>
<organism evidence="9 10">
    <name type="scientific">Cladorrhinum samala</name>
    <dbReference type="NCBI Taxonomy" id="585594"/>
    <lineage>
        <taxon>Eukaryota</taxon>
        <taxon>Fungi</taxon>
        <taxon>Dikarya</taxon>
        <taxon>Ascomycota</taxon>
        <taxon>Pezizomycotina</taxon>
        <taxon>Sordariomycetes</taxon>
        <taxon>Sordariomycetidae</taxon>
        <taxon>Sordariales</taxon>
        <taxon>Podosporaceae</taxon>
        <taxon>Cladorrhinum</taxon>
    </lineage>
</organism>
<comment type="caution">
    <text evidence="9">The sequence shown here is derived from an EMBL/GenBank/DDBJ whole genome shotgun (WGS) entry which is preliminary data.</text>
</comment>
<feature type="domain" description="Zn(2)-C6 fungal-type" evidence="8">
    <location>
        <begin position="44"/>
        <end position="74"/>
    </location>
</feature>
<evidence type="ECO:0000256" key="7">
    <source>
        <dbReference type="SAM" id="MobiDB-lite"/>
    </source>
</evidence>
<evidence type="ECO:0000256" key="2">
    <source>
        <dbReference type="ARBA" id="ARBA00022833"/>
    </source>
</evidence>
<dbReference type="PANTHER" id="PTHR31944">
    <property type="entry name" value="HEME-RESPONSIVE ZINC FINGER TRANSCRIPTION FACTOR HAP1"/>
    <property type="match status" value="1"/>
</dbReference>
<dbReference type="PROSITE" id="PS50048">
    <property type="entry name" value="ZN2_CY6_FUNGAL_2"/>
    <property type="match status" value="1"/>
</dbReference>
<dbReference type="GO" id="GO:0005634">
    <property type="term" value="C:nucleus"/>
    <property type="evidence" value="ECO:0007669"/>
    <property type="project" value="TreeGrafter"/>
</dbReference>
<reference evidence="9" key="1">
    <citation type="journal article" date="2023" name="Mol. Phylogenet. Evol.">
        <title>Genome-scale phylogeny and comparative genomics of the fungal order Sordariales.</title>
        <authorList>
            <person name="Hensen N."/>
            <person name="Bonometti L."/>
            <person name="Westerberg I."/>
            <person name="Brannstrom I.O."/>
            <person name="Guillou S."/>
            <person name="Cros-Aarteil S."/>
            <person name="Calhoun S."/>
            <person name="Haridas S."/>
            <person name="Kuo A."/>
            <person name="Mondo S."/>
            <person name="Pangilinan J."/>
            <person name="Riley R."/>
            <person name="LaButti K."/>
            <person name="Andreopoulos B."/>
            <person name="Lipzen A."/>
            <person name="Chen C."/>
            <person name="Yan M."/>
            <person name="Daum C."/>
            <person name="Ng V."/>
            <person name="Clum A."/>
            <person name="Steindorff A."/>
            <person name="Ohm R.A."/>
            <person name="Martin F."/>
            <person name="Silar P."/>
            <person name="Natvig D.O."/>
            <person name="Lalanne C."/>
            <person name="Gautier V."/>
            <person name="Ament-Velasquez S.L."/>
            <person name="Kruys A."/>
            <person name="Hutchinson M.I."/>
            <person name="Powell A.J."/>
            <person name="Barry K."/>
            <person name="Miller A.N."/>
            <person name="Grigoriev I.V."/>
            <person name="Debuchy R."/>
            <person name="Gladieux P."/>
            <person name="Hiltunen Thoren M."/>
            <person name="Johannesson H."/>
        </authorList>
    </citation>
    <scope>NUCLEOTIDE SEQUENCE</scope>
    <source>
        <strain evidence="9">PSN324</strain>
    </source>
</reference>
<dbReference type="AlphaFoldDB" id="A0AAV9HBH6"/>